<accession>A0A4Z2C0Y7</accession>
<dbReference type="GO" id="GO:0032190">
    <property type="term" value="F:acrosin binding"/>
    <property type="evidence" value="ECO:0007669"/>
    <property type="project" value="TreeGrafter"/>
</dbReference>
<reference evidence="4 5" key="1">
    <citation type="submission" date="2019-04" db="EMBL/GenBank/DDBJ databases">
        <title>The sequence and de novo assembly of Takifugu bimaculatus genome using PacBio and Hi-C technologies.</title>
        <authorList>
            <person name="Xu P."/>
            <person name="Liu B."/>
            <person name="Zhou Z."/>
        </authorList>
    </citation>
    <scope>NUCLEOTIDE SEQUENCE [LARGE SCALE GENOMIC DNA]</scope>
    <source>
        <strain evidence="4">TB-2018</strain>
        <tissue evidence="4">Muscle</tissue>
    </source>
</reference>
<evidence type="ECO:0000256" key="2">
    <source>
        <dbReference type="SAM" id="SignalP"/>
    </source>
</evidence>
<dbReference type="GO" id="GO:0007339">
    <property type="term" value="P:binding of sperm to zona pellucida"/>
    <property type="evidence" value="ECO:0007669"/>
    <property type="project" value="TreeGrafter"/>
</dbReference>
<organism evidence="4 5">
    <name type="scientific">Takifugu bimaculatus</name>
    <dbReference type="NCBI Taxonomy" id="433685"/>
    <lineage>
        <taxon>Eukaryota</taxon>
        <taxon>Metazoa</taxon>
        <taxon>Chordata</taxon>
        <taxon>Craniata</taxon>
        <taxon>Vertebrata</taxon>
        <taxon>Euteleostomi</taxon>
        <taxon>Actinopterygii</taxon>
        <taxon>Neopterygii</taxon>
        <taxon>Teleostei</taxon>
        <taxon>Neoteleostei</taxon>
        <taxon>Acanthomorphata</taxon>
        <taxon>Eupercaria</taxon>
        <taxon>Tetraodontiformes</taxon>
        <taxon>Tetradontoidea</taxon>
        <taxon>Tetraodontidae</taxon>
        <taxon>Takifugu</taxon>
    </lineage>
</organism>
<dbReference type="Pfam" id="PF00100">
    <property type="entry name" value="Zona_pellucida"/>
    <property type="match status" value="1"/>
</dbReference>
<protein>
    <recommendedName>
        <fullName evidence="3">ZP domain-containing protein</fullName>
    </recommendedName>
</protein>
<dbReference type="PROSITE" id="PS51034">
    <property type="entry name" value="ZP_2"/>
    <property type="match status" value="1"/>
</dbReference>
<dbReference type="InterPro" id="IPR001507">
    <property type="entry name" value="ZP_dom"/>
</dbReference>
<dbReference type="PANTHER" id="PTHR11576">
    <property type="entry name" value="ZONA PELLUCIDA SPERM-BINDING PROTEIN 3"/>
    <property type="match status" value="1"/>
</dbReference>
<evidence type="ECO:0000256" key="1">
    <source>
        <dbReference type="ARBA" id="ARBA00023157"/>
    </source>
</evidence>
<sequence length="337" mass="37540">MPVQLSLCVIIATVFATAVANPDINVVCERNSVKITWKIAPELLPYAARFFLGNCMASTLNDLTTGEGELYFSYSFDECKFKRLIKGKNVHYQNQLTYRPYAKSKKPAAYMYPVNCTYKRAEVWVPPYLNAGSGVSESRGELVFHMALLNEHLTGVAKTNLIPVGSFMAIWAAVEQKSHQPLLLLIEDCVAGYTAELQLNSQVYPIIHNKGCISKEMGENAGFLQRYHSSALTFSLRAFMPPFGNQVYIHCNLIVWDPEGLAEDKKACNYIEQTKSWELLDDPSQSSLCNCCQSTCKSRSKRGVTRDSQSFSHKSVLGPLIIVDPSEAPDSVQDIPA</sequence>
<dbReference type="AlphaFoldDB" id="A0A4Z2C0Y7"/>
<feature type="signal peptide" evidence="2">
    <location>
        <begin position="1"/>
        <end position="20"/>
    </location>
</feature>
<gene>
    <name evidence="4" type="ORF">fugu_014341</name>
</gene>
<dbReference type="GO" id="GO:0031012">
    <property type="term" value="C:extracellular matrix"/>
    <property type="evidence" value="ECO:0007669"/>
    <property type="project" value="TreeGrafter"/>
</dbReference>
<evidence type="ECO:0000313" key="5">
    <source>
        <dbReference type="Proteomes" id="UP000516260"/>
    </source>
</evidence>
<dbReference type="PANTHER" id="PTHR11576:SF3">
    <property type="entry name" value="SI:CH211-14A17.6-RELATED"/>
    <property type="match status" value="1"/>
</dbReference>
<dbReference type="EMBL" id="SWLE01000007">
    <property type="protein sequence ID" value="TNM98095.1"/>
    <property type="molecule type" value="Genomic_DNA"/>
</dbReference>
<feature type="domain" description="ZP" evidence="3">
    <location>
        <begin position="27"/>
        <end position="275"/>
    </location>
</feature>
<keyword evidence="5" id="KW-1185">Reference proteome</keyword>
<dbReference type="InterPro" id="IPR042235">
    <property type="entry name" value="ZP-C_dom"/>
</dbReference>
<dbReference type="Proteomes" id="UP000516260">
    <property type="component" value="Chromosome 15"/>
</dbReference>
<dbReference type="InterPro" id="IPR055355">
    <property type="entry name" value="ZP-C"/>
</dbReference>
<dbReference type="Gene3D" id="2.60.40.3210">
    <property type="entry name" value="Zona pellucida, ZP-N domain"/>
    <property type="match status" value="1"/>
</dbReference>
<evidence type="ECO:0000259" key="3">
    <source>
        <dbReference type="PROSITE" id="PS51034"/>
    </source>
</evidence>
<dbReference type="SMART" id="SM00241">
    <property type="entry name" value="ZP"/>
    <property type="match status" value="1"/>
</dbReference>
<comment type="caution">
    <text evidence="4">The sequence shown here is derived from an EMBL/GenBank/DDBJ whole genome shotgun (WGS) entry which is preliminary data.</text>
</comment>
<feature type="chain" id="PRO_5021279222" description="ZP domain-containing protein" evidence="2">
    <location>
        <begin position="21"/>
        <end position="337"/>
    </location>
</feature>
<dbReference type="FunFam" id="2.60.40.4100:FF:000002">
    <property type="entry name" value="Zona pellucida sperm-binding protein 3"/>
    <property type="match status" value="1"/>
</dbReference>
<name>A0A4Z2C0Y7_9TELE</name>
<keyword evidence="1" id="KW-1015">Disulfide bond</keyword>
<proteinExistence type="predicted"/>
<dbReference type="GO" id="GO:0035803">
    <property type="term" value="P:egg coat formation"/>
    <property type="evidence" value="ECO:0007669"/>
    <property type="project" value="TreeGrafter"/>
</dbReference>
<dbReference type="Gene3D" id="2.60.40.4100">
    <property type="entry name" value="Zona pellucida, ZP-C domain"/>
    <property type="match status" value="1"/>
</dbReference>
<keyword evidence="2" id="KW-0732">Signal</keyword>
<evidence type="ECO:0000313" key="4">
    <source>
        <dbReference type="EMBL" id="TNM98095.1"/>
    </source>
</evidence>
<dbReference type="GO" id="GO:2000344">
    <property type="term" value="P:positive regulation of acrosome reaction"/>
    <property type="evidence" value="ECO:0007669"/>
    <property type="project" value="TreeGrafter"/>
</dbReference>